<dbReference type="SUPFAM" id="SSF46785">
    <property type="entry name" value="Winged helix' DNA-binding domain"/>
    <property type="match status" value="1"/>
</dbReference>
<evidence type="ECO:0000313" key="2">
    <source>
        <dbReference type="EMBL" id="SNX75194.1"/>
    </source>
</evidence>
<reference evidence="2 3" key="1">
    <citation type="submission" date="2017-08" db="EMBL/GenBank/DDBJ databases">
        <authorList>
            <person name="de Groot N.N."/>
        </authorList>
    </citation>
    <scope>NUCLEOTIDE SEQUENCE [LARGE SCALE GENOMIC DNA]</scope>
    <source>
        <strain evidence="2 3">JC228</strain>
    </source>
</reference>
<dbReference type="AlphaFoldDB" id="A0A285D5V9"/>
<organism evidence="2 3">
    <name type="scientific">Bacillus oleivorans</name>
    <dbReference type="NCBI Taxonomy" id="1448271"/>
    <lineage>
        <taxon>Bacteria</taxon>
        <taxon>Bacillati</taxon>
        <taxon>Bacillota</taxon>
        <taxon>Bacilli</taxon>
        <taxon>Bacillales</taxon>
        <taxon>Bacillaceae</taxon>
        <taxon>Bacillus</taxon>
    </lineage>
</organism>
<proteinExistence type="predicted"/>
<evidence type="ECO:0000256" key="1">
    <source>
        <dbReference type="ARBA" id="ARBA00023125"/>
    </source>
</evidence>
<dbReference type="Gene3D" id="1.10.10.10">
    <property type="entry name" value="Winged helix-like DNA-binding domain superfamily/Winged helix DNA-binding domain"/>
    <property type="match status" value="1"/>
</dbReference>
<protein>
    <submittedName>
        <fullName evidence="2">Helix-turn-helix protein</fullName>
    </submittedName>
</protein>
<keyword evidence="1" id="KW-0238">DNA-binding</keyword>
<dbReference type="GO" id="GO:0003677">
    <property type="term" value="F:DNA binding"/>
    <property type="evidence" value="ECO:0007669"/>
    <property type="project" value="UniProtKB-KW"/>
</dbReference>
<gene>
    <name evidence="2" type="ORF">SAMN05877753_11162</name>
</gene>
<sequence>MKKIDAILHPVRYKIIQQFLDGQNRTAKDLALKLNDIPQATLYRHIDTLVKTDVLKIIEENQIRGTIEKVYSLNLAAVHLTKDDLLGLNKEDHLQLFMIFTAQLMRDFERYLDQDDIDFERDGVGYRQGVLFLSDSEFHEFIEDLKHVFQKYITNTPRSDRKKRLISTIMMPVVEEENDFDKN</sequence>
<dbReference type="InterPro" id="IPR011991">
    <property type="entry name" value="ArsR-like_HTH"/>
</dbReference>
<dbReference type="Gene3D" id="6.10.140.2180">
    <property type="match status" value="1"/>
</dbReference>
<dbReference type="Proteomes" id="UP000219546">
    <property type="component" value="Unassembled WGS sequence"/>
</dbReference>
<accession>A0A285D5V9</accession>
<keyword evidence="3" id="KW-1185">Reference proteome</keyword>
<dbReference type="Pfam" id="PF12840">
    <property type="entry name" value="HTH_20"/>
    <property type="match status" value="1"/>
</dbReference>
<dbReference type="RefSeq" id="WP_179714373.1">
    <property type="nucleotide sequence ID" value="NZ_JBEPMQ010000014.1"/>
</dbReference>
<dbReference type="NCBIfam" id="NF005061">
    <property type="entry name" value="PRK06474.1"/>
    <property type="match status" value="1"/>
</dbReference>
<dbReference type="CDD" id="cd00090">
    <property type="entry name" value="HTH_ARSR"/>
    <property type="match status" value="1"/>
</dbReference>
<evidence type="ECO:0000313" key="3">
    <source>
        <dbReference type="Proteomes" id="UP000219546"/>
    </source>
</evidence>
<dbReference type="InterPro" id="IPR036388">
    <property type="entry name" value="WH-like_DNA-bd_sf"/>
</dbReference>
<dbReference type="InterPro" id="IPR036390">
    <property type="entry name" value="WH_DNA-bd_sf"/>
</dbReference>
<dbReference type="EMBL" id="OAOP01000011">
    <property type="protein sequence ID" value="SNX75194.1"/>
    <property type="molecule type" value="Genomic_DNA"/>
</dbReference>
<name>A0A285D5V9_9BACI</name>